<keyword evidence="5 8" id="KW-1133">Transmembrane helix</keyword>
<dbReference type="PANTHER" id="PTHR30558:SF3">
    <property type="entry name" value="BIOPOLYMER TRANSPORT PROTEIN EXBD-RELATED"/>
    <property type="match status" value="1"/>
</dbReference>
<comment type="caution">
    <text evidence="9">The sequence shown here is derived from an EMBL/GenBank/DDBJ whole genome shotgun (WGS) entry which is preliminary data.</text>
</comment>
<dbReference type="GO" id="GO:0015031">
    <property type="term" value="P:protein transport"/>
    <property type="evidence" value="ECO:0007669"/>
    <property type="project" value="UniProtKB-KW"/>
</dbReference>
<evidence type="ECO:0000256" key="1">
    <source>
        <dbReference type="ARBA" id="ARBA00004162"/>
    </source>
</evidence>
<dbReference type="Pfam" id="PF02472">
    <property type="entry name" value="ExbD"/>
    <property type="match status" value="1"/>
</dbReference>
<dbReference type="AlphaFoldDB" id="A0A7Y4D2S1"/>
<dbReference type="EMBL" id="VTXL01000001">
    <property type="protein sequence ID" value="NOJ11575.1"/>
    <property type="molecule type" value="Genomic_DNA"/>
</dbReference>
<evidence type="ECO:0000256" key="6">
    <source>
        <dbReference type="ARBA" id="ARBA00023136"/>
    </source>
</evidence>
<evidence type="ECO:0000313" key="9">
    <source>
        <dbReference type="EMBL" id="NOJ11575.1"/>
    </source>
</evidence>
<comment type="similarity">
    <text evidence="2 7">Belongs to the ExbD/TolR family.</text>
</comment>
<evidence type="ECO:0000256" key="8">
    <source>
        <dbReference type="SAM" id="Phobius"/>
    </source>
</evidence>
<dbReference type="RefSeq" id="WP_171327488.1">
    <property type="nucleotide sequence ID" value="NZ_CAWPOP010000001.1"/>
</dbReference>
<name>A0A7Y4D2S1_VIBSP</name>
<evidence type="ECO:0000256" key="5">
    <source>
        <dbReference type="ARBA" id="ARBA00022989"/>
    </source>
</evidence>
<keyword evidence="4 7" id="KW-0812">Transmembrane</keyword>
<evidence type="ECO:0000313" key="10">
    <source>
        <dbReference type="Proteomes" id="UP000519158"/>
    </source>
</evidence>
<gene>
    <name evidence="9" type="ORF">F0234_02230</name>
</gene>
<organism evidence="9 10">
    <name type="scientific">Vibrio splendidus</name>
    <dbReference type="NCBI Taxonomy" id="29497"/>
    <lineage>
        <taxon>Bacteria</taxon>
        <taxon>Pseudomonadati</taxon>
        <taxon>Pseudomonadota</taxon>
        <taxon>Gammaproteobacteria</taxon>
        <taxon>Vibrionales</taxon>
        <taxon>Vibrionaceae</taxon>
        <taxon>Vibrio</taxon>
    </lineage>
</organism>
<evidence type="ECO:0000256" key="3">
    <source>
        <dbReference type="ARBA" id="ARBA00022475"/>
    </source>
</evidence>
<dbReference type="GO" id="GO:0005886">
    <property type="term" value="C:plasma membrane"/>
    <property type="evidence" value="ECO:0007669"/>
    <property type="project" value="UniProtKB-SubCell"/>
</dbReference>
<protein>
    <submittedName>
        <fullName evidence="9">Biopolymer transporter ExbD</fullName>
    </submittedName>
</protein>
<evidence type="ECO:0000256" key="7">
    <source>
        <dbReference type="RuleBase" id="RU003879"/>
    </source>
</evidence>
<dbReference type="PANTHER" id="PTHR30558">
    <property type="entry name" value="EXBD MEMBRANE COMPONENT OF PMF-DRIVEN MACROMOLECULE IMPORT SYSTEM"/>
    <property type="match status" value="1"/>
</dbReference>
<evidence type="ECO:0000256" key="2">
    <source>
        <dbReference type="ARBA" id="ARBA00005811"/>
    </source>
</evidence>
<proteinExistence type="inferred from homology"/>
<sequence length="135" mass="14983">MKIKPFTDREESPQVDLTPLIDVVFILLIFFILSANFQKESTIEVDRPSASSSTLKSESKILTVSVDRDQNIWFNGQNISLSQLQFQVKAQVTNSQTINAIVNADRSLDTGTLISIIDTLRLSGIINVAIATQDQ</sequence>
<evidence type="ECO:0000256" key="4">
    <source>
        <dbReference type="ARBA" id="ARBA00022692"/>
    </source>
</evidence>
<dbReference type="Gene3D" id="3.30.420.270">
    <property type="match status" value="1"/>
</dbReference>
<feature type="transmembrane region" description="Helical" evidence="8">
    <location>
        <begin position="20"/>
        <end position="37"/>
    </location>
</feature>
<dbReference type="InterPro" id="IPR003400">
    <property type="entry name" value="ExbD"/>
</dbReference>
<comment type="subcellular location">
    <subcellularLocation>
        <location evidence="1">Cell membrane</location>
        <topology evidence="1">Single-pass membrane protein</topology>
    </subcellularLocation>
    <subcellularLocation>
        <location evidence="7">Cell membrane</location>
        <topology evidence="7">Single-pass type II membrane protein</topology>
    </subcellularLocation>
</comment>
<dbReference type="Proteomes" id="UP000519158">
    <property type="component" value="Unassembled WGS sequence"/>
</dbReference>
<dbReference type="GO" id="GO:0022857">
    <property type="term" value="F:transmembrane transporter activity"/>
    <property type="evidence" value="ECO:0007669"/>
    <property type="project" value="InterPro"/>
</dbReference>
<keyword evidence="6 8" id="KW-0472">Membrane</keyword>
<reference evidence="9 10" key="1">
    <citation type="submission" date="2019-09" db="EMBL/GenBank/DDBJ databases">
        <title>Draft genome sequencing and comparative genomics of hatchery-associated Vibrios.</title>
        <authorList>
            <person name="Kehlet-Delgado H."/>
            <person name="Mueller R.S."/>
        </authorList>
    </citation>
    <scope>NUCLEOTIDE SEQUENCE [LARGE SCALE GENOMIC DNA]</scope>
    <source>
        <strain evidence="9 10">99-70-13A3</strain>
    </source>
</reference>
<keyword evidence="7" id="KW-0653">Protein transport</keyword>
<accession>A0A7Y4D2S1</accession>
<keyword evidence="3" id="KW-1003">Cell membrane</keyword>
<keyword evidence="7" id="KW-0813">Transport</keyword>